<dbReference type="InterPro" id="IPR013825">
    <property type="entry name" value="Topo_IA_cen_sub2"/>
</dbReference>
<dbReference type="NCBIfam" id="NF005829">
    <property type="entry name" value="PRK07726.1"/>
    <property type="match status" value="1"/>
</dbReference>
<evidence type="ECO:0000256" key="13">
    <source>
        <dbReference type="SAM" id="MobiDB-lite"/>
    </source>
</evidence>
<organism evidence="16 17">
    <name type="scientific">Acanthopleuribacter pedis</name>
    <dbReference type="NCBI Taxonomy" id="442870"/>
    <lineage>
        <taxon>Bacteria</taxon>
        <taxon>Pseudomonadati</taxon>
        <taxon>Acidobacteriota</taxon>
        <taxon>Holophagae</taxon>
        <taxon>Acanthopleuribacterales</taxon>
        <taxon>Acanthopleuribacteraceae</taxon>
        <taxon>Acanthopleuribacter</taxon>
    </lineage>
</organism>
<protein>
    <recommendedName>
        <fullName evidence="3">DNA topoisomerase</fullName>
        <ecNumber evidence="3">5.6.2.1</ecNumber>
    </recommendedName>
    <alternativeName>
        <fullName evidence="12">Omega-protein</fullName>
    </alternativeName>
    <alternativeName>
        <fullName evidence="11">Relaxing enzyme</fullName>
    </alternativeName>
    <alternativeName>
        <fullName evidence="9">Swivelase</fullName>
    </alternativeName>
    <alternativeName>
        <fullName evidence="10">Untwisting enzyme</fullName>
    </alternativeName>
</protein>
<dbReference type="PROSITE" id="PS00396">
    <property type="entry name" value="TOPO_IA_1"/>
    <property type="match status" value="1"/>
</dbReference>
<name>A0A8J7QD25_9BACT</name>
<evidence type="ECO:0000256" key="5">
    <source>
        <dbReference type="ARBA" id="ARBA00022842"/>
    </source>
</evidence>
<reference evidence="16" key="1">
    <citation type="submission" date="2021-03" db="EMBL/GenBank/DDBJ databases">
        <authorList>
            <person name="Wang G."/>
        </authorList>
    </citation>
    <scope>NUCLEOTIDE SEQUENCE</scope>
    <source>
        <strain evidence="16">KCTC 12899</strain>
    </source>
</reference>
<dbReference type="Gene3D" id="1.10.460.10">
    <property type="entry name" value="Topoisomerase I, domain 2"/>
    <property type="match status" value="1"/>
</dbReference>
<evidence type="ECO:0000256" key="1">
    <source>
        <dbReference type="ARBA" id="ARBA00000213"/>
    </source>
</evidence>
<evidence type="ECO:0000256" key="6">
    <source>
        <dbReference type="ARBA" id="ARBA00023029"/>
    </source>
</evidence>
<comment type="catalytic activity">
    <reaction evidence="1">
        <text>ATP-independent breakage of single-stranded DNA, followed by passage and rejoining.</text>
        <dbReference type="EC" id="5.6.2.1"/>
    </reaction>
</comment>
<keyword evidence="5" id="KW-0460">Magnesium</keyword>
<dbReference type="Pfam" id="PF13342">
    <property type="entry name" value="Toprim_Crpt"/>
    <property type="match status" value="2"/>
</dbReference>
<dbReference type="InterPro" id="IPR013824">
    <property type="entry name" value="Topo_IA_cen_sub1"/>
</dbReference>
<keyword evidence="4" id="KW-0479">Metal-binding</keyword>
<evidence type="ECO:0000256" key="3">
    <source>
        <dbReference type="ARBA" id="ARBA00012891"/>
    </source>
</evidence>
<keyword evidence="8" id="KW-0413">Isomerase</keyword>
<evidence type="ECO:0000256" key="8">
    <source>
        <dbReference type="ARBA" id="ARBA00023235"/>
    </source>
</evidence>
<dbReference type="CDD" id="cd00186">
    <property type="entry name" value="TOP1Ac"/>
    <property type="match status" value="1"/>
</dbReference>
<dbReference type="InterPro" id="IPR005738">
    <property type="entry name" value="TopoIII"/>
</dbReference>
<dbReference type="Gene3D" id="3.40.50.140">
    <property type="match status" value="1"/>
</dbReference>
<dbReference type="PANTHER" id="PTHR11390:SF21">
    <property type="entry name" value="DNA TOPOISOMERASE 3-ALPHA"/>
    <property type="match status" value="1"/>
</dbReference>
<feature type="region of interest" description="Disordered" evidence="13">
    <location>
        <begin position="429"/>
        <end position="462"/>
    </location>
</feature>
<feature type="region of interest" description="Disordered" evidence="13">
    <location>
        <begin position="613"/>
        <end position="645"/>
    </location>
</feature>
<dbReference type="InterPro" id="IPR025589">
    <property type="entry name" value="Toprim_C_rpt"/>
</dbReference>
<evidence type="ECO:0000256" key="4">
    <source>
        <dbReference type="ARBA" id="ARBA00022723"/>
    </source>
</evidence>
<dbReference type="InterPro" id="IPR006171">
    <property type="entry name" value="TOPRIM_dom"/>
</dbReference>
<evidence type="ECO:0000259" key="14">
    <source>
        <dbReference type="PROSITE" id="PS50880"/>
    </source>
</evidence>
<keyword evidence="7" id="KW-0238">DNA-binding</keyword>
<dbReference type="GO" id="GO:0003677">
    <property type="term" value="F:DNA binding"/>
    <property type="evidence" value="ECO:0007669"/>
    <property type="project" value="UniProtKB-KW"/>
</dbReference>
<evidence type="ECO:0000256" key="2">
    <source>
        <dbReference type="ARBA" id="ARBA00009446"/>
    </source>
</evidence>
<evidence type="ECO:0000256" key="9">
    <source>
        <dbReference type="ARBA" id="ARBA00030003"/>
    </source>
</evidence>
<gene>
    <name evidence="16" type="ORF">J3U88_22130</name>
</gene>
<comment type="caution">
    <text evidence="16">The sequence shown here is derived from an EMBL/GenBank/DDBJ whole genome shotgun (WGS) entry which is preliminary data.</text>
</comment>
<evidence type="ECO:0000256" key="11">
    <source>
        <dbReference type="ARBA" id="ARBA00032235"/>
    </source>
</evidence>
<dbReference type="GO" id="GO:0046872">
    <property type="term" value="F:metal ion binding"/>
    <property type="evidence" value="ECO:0007669"/>
    <property type="project" value="UniProtKB-KW"/>
</dbReference>
<dbReference type="SMART" id="SM00493">
    <property type="entry name" value="TOPRIM"/>
    <property type="match status" value="1"/>
</dbReference>
<evidence type="ECO:0000256" key="12">
    <source>
        <dbReference type="ARBA" id="ARBA00032877"/>
    </source>
</evidence>
<dbReference type="SUPFAM" id="SSF56712">
    <property type="entry name" value="Prokaryotic type I DNA topoisomerase"/>
    <property type="match status" value="1"/>
</dbReference>
<dbReference type="GO" id="GO:0006310">
    <property type="term" value="P:DNA recombination"/>
    <property type="evidence" value="ECO:0007669"/>
    <property type="project" value="TreeGrafter"/>
</dbReference>
<evidence type="ECO:0000256" key="7">
    <source>
        <dbReference type="ARBA" id="ARBA00023125"/>
    </source>
</evidence>
<dbReference type="InterPro" id="IPR003601">
    <property type="entry name" value="Topo_IA_2"/>
</dbReference>
<feature type="domain" description="Toprim" evidence="14">
    <location>
        <begin position="1"/>
        <end position="135"/>
    </location>
</feature>
<keyword evidence="6" id="KW-0799">Topoisomerase</keyword>
<comment type="similarity">
    <text evidence="2">Belongs to the type IA topoisomerase family.</text>
</comment>
<dbReference type="Gene3D" id="2.70.20.10">
    <property type="entry name" value="Topoisomerase I, domain 3"/>
    <property type="match status" value="1"/>
</dbReference>
<evidence type="ECO:0000313" key="17">
    <source>
        <dbReference type="Proteomes" id="UP000664417"/>
    </source>
</evidence>
<dbReference type="CDD" id="cd03362">
    <property type="entry name" value="TOPRIM_TopoIA_TopoIII"/>
    <property type="match status" value="1"/>
</dbReference>
<dbReference type="InterPro" id="IPR023405">
    <property type="entry name" value="Topo_IA_core_domain"/>
</dbReference>
<dbReference type="PROSITE" id="PS50880">
    <property type="entry name" value="TOPRIM"/>
    <property type="match status" value="1"/>
</dbReference>
<dbReference type="PANTHER" id="PTHR11390">
    <property type="entry name" value="PROKARYOTIC DNA TOPOISOMERASE"/>
    <property type="match status" value="1"/>
</dbReference>
<dbReference type="GO" id="GO:0006281">
    <property type="term" value="P:DNA repair"/>
    <property type="evidence" value="ECO:0007669"/>
    <property type="project" value="TreeGrafter"/>
</dbReference>
<sequence length="835" mass="94234">MKVVLAEKPSVARDIARNLGAGRRGDGYLSGNGWVVTWALGHLVQFSEPNDYHQRWAGRWSFDQLPMVPEKWVLKDQERTKKQLAVVQKLFNDAATEEIICATDAGREGENIFRLIYEYTGCTKPFRRLWISSLTDEAIREGFEKLQPGADFDDLAHAALARTKADWLVGMNMTRAYTVHNGMLCTIGRVQTPTLAMIVRRDWEIENFEKAFYYELVADMQPGFKAKFWHPEDKYRIDTKVRAERLLQQLKPHDTATVTKFEKKKKRKRPPQLYDLITLQKEANKRFGFTAKQVLTYAQELYEKFKLITYPRTESRHISEDMAPMLPRILKALEHPHASAALARLQGGFKLSKHYMDKTKLTDHHGILPTDRRPPNGLSGPLALIYNLVATRFVAIFLPDQVLEETTVTLDIGGETFLARGTIELEQGWRVVEPPRKSKSDEAKDKDKSKDDDDGKQAIPTFKKGDTVGVAGLAVQEKETSPPKPFNDATLLNAMKYAGRDIDDDALAEAMKDSGLGTPATRAEMIEKLIRSKFVERKKKNIHALPKGKALIGMVLDPLRSPELTGEWERRLKEIENGRLDHRAYMTSIENFIREMIPAVRQTRALRARDFGEDRRTRQNQHAKPVQQASGAGPAAGPRDEPPKGMANFGSCPRCRRGWIVEGNKAFGCTRYRGGCRLLIPKEIAGKTLTKKQITTLVEKGQSNLIKGFKDNEGKTLNGRLTLDPQNGIQLIPAEPSKSKKVTEEDIVALTCPKCSQGTLMAGKRGFGCSRFREGCRFVVWYETAGKKLTPAQVKKLVEKKKTTLIKGFKNNNGDSFDGYLVIDDHGQVQIEAKT</sequence>
<dbReference type="RefSeq" id="WP_207861170.1">
    <property type="nucleotide sequence ID" value="NZ_JAFREP010000022.1"/>
</dbReference>
<dbReference type="NCBIfam" id="TIGR01056">
    <property type="entry name" value="topB"/>
    <property type="match status" value="1"/>
</dbReference>
<feature type="domain" description="Topo IA-type catalytic" evidence="15">
    <location>
        <begin position="152"/>
        <end position="597"/>
    </location>
</feature>
<evidence type="ECO:0000256" key="10">
    <source>
        <dbReference type="ARBA" id="ARBA00031985"/>
    </source>
</evidence>
<dbReference type="AlphaFoldDB" id="A0A8J7QD25"/>
<dbReference type="EMBL" id="JAFREP010000022">
    <property type="protein sequence ID" value="MBO1321195.1"/>
    <property type="molecule type" value="Genomic_DNA"/>
</dbReference>
<keyword evidence="17" id="KW-1185">Reference proteome</keyword>
<dbReference type="InterPro" id="IPR013826">
    <property type="entry name" value="Topo_IA_cen_sub3"/>
</dbReference>
<dbReference type="EC" id="5.6.2.1" evidence="3"/>
<dbReference type="Gene3D" id="1.10.290.10">
    <property type="entry name" value="Topoisomerase I, domain 4"/>
    <property type="match status" value="1"/>
</dbReference>
<dbReference type="GO" id="GO:0003917">
    <property type="term" value="F:DNA topoisomerase type I (single strand cut, ATP-independent) activity"/>
    <property type="evidence" value="ECO:0007669"/>
    <property type="project" value="UniProtKB-EC"/>
</dbReference>
<dbReference type="SMART" id="SM00436">
    <property type="entry name" value="TOP1Bc"/>
    <property type="match status" value="1"/>
</dbReference>
<dbReference type="Pfam" id="PF01751">
    <property type="entry name" value="Toprim"/>
    <property type="match status" value="1"/>
</dbReference>
<dbReference type="InterPro" id="IPR000380">
    <property type="entry name" value="Topo_IA"/>
</dbReference>
<accession>A0A8J7QD25</accession>
<dbReference type="SMART" id="SM00437">
    <property type="entry name" value="TOP1Ac"/>
    <property type="match status" value="1"/>
</dbReference>
<dbReference type="Proteomes" id="UP000664417">
    <property type="component" value="Unassembled WGS sequence"/>
</dbReference>
<dbReference type="InterPro" id="IPR003602">
    <property type="entry name" value="Topo_IA_DNA-bd_dom"/>
</dbReference>
<feature type="compositionally biased region" description="Basic and acidic residues" evidence="13">
    <location>
        <begin position="433"/>
        <end position="456"/>
    </location>
</feature>
<dbReference type="GO" id="GO:0006265">
    <property type="term" value="P:DNA topological change"/>
    <property type="evidence" value="ECO:0007669"/>
    <property type="project" value="InterPro"/>
</dbReference>
<evidence type="ECO:0000313" key="16">
    <source>
        <dbReference type="EMBL" id="MBO1321195.1"/>
    </source>
</evidence>
<evidence type="ECO:0000259" key="15">
    <source>
        <dbReference type="PROSITE" id="PS52039"/>
    </source>
</evidence>
<dbReference type="InterPro" id="IPR034144">
    <property type="entry name" value="TOPRIM_TopoIII"/>
</dbReference>
<dbReference type="Pfam" id="PF01131">
    <property type="entry name" value="Topoisom_bac"/>
    <property type="match status" value="1"/>
</dbReference>
<proteinExistence type="inferred from homology"/>
<dbReference type="PROSITE" id="PS52039">
    <property type="entry name" value="TOPO_IA_2"/>
    <property type="match status" value="1"/>
</dbReference>
<dbReference type="PRINTS" id="PR00417">
    <property type="entry name" value="PRTPISMRASEI"/>
</dbReference>
<dbReference type="InterPro" id="IPR013497">
    <property type="entry name" value="Topo_IA_cen"/>
</dbReference>
<dbReference type="GO" id="GO:0043597">
    <property type="term" value="C:cytoplasmic replication fork"/>
    <property type="evidence" value="ECO:0007669"/>
    <property type="project" value="TreeGrafter"/>
</dbReference>
<dbReference type="InterPro" id="IPR023406">
    <property type="entry name" value="Topo_IA_AS"/>
</dbReference>